<dbReference type="InterPro" id="IPR014031">
    <property type="entry name" value="Ketoacyl_synth_C"/>
</dbReference>
<evidence type="ECO:0000313" key="6">
    <source>
        <dbReference type="Proteomes" id="UP000622245"/>
    </source>
</evidence>
<dbReference type="Pfam" id="PF02801">
    <property type="entry name" value="Ketoacyl-synt_C"/>
    <property type="match status" value="1"/>
</dbReference>
<comment type="caution">
    <text evidence="5">The sequence shown here is derived from an EMBL/GenBank/DDBJ whole genome shotgun (WGS) entry which is preliminary data.</text>
</comment>
<dbReference type="PANTHER" id="PTHR11712">
    <property type="entry name" value="POLYKETIDE SYNTHASE-RELATED"/>
    <property type="match status" value="1"/>
</dbReference>
<keyword evidence="6" id="KW-1185">Reference proteome</keyword>
<dbReference type="InterPro" id="IPR016039">
    <property type="entry name" value="Thiolase-like"/>
</dbReference>
<dbReference type="RefSeq" id="WP_203150423.1">
    <property type="nucleotide sequence ID" value="NZ_JAEVHL010000138.1"/>
</dbReference>
<name>A0ABS1YKR0_9ACTN</name>
<evidence type="ECO:0000259" key="4">
    <source>
        <dbReference type="PROSITE" id="PS52004"/>
    </source>
</evidence>
<comment type="similarity">
    <text evidence="1 3">Belongs to the thiolase-like superfamily. Beta-ketoacyl-ACP synthases family.</text>
</comment>
<reference evidence="5 6" key="1">
    <citation type="submission" date="2021-01" db="EMBL/GenBank/DDBJ databases">
        <title>Draft genome sequence of Micromonospora sp. strain STR1s_6.</title>
        <authorList>
            <person name="Karlyshev A."/>
            <person name="Jawad R."/>
        </authorList>
    </citation>
    <scope>NUCLEOTIDE SEQUENCE [LARGE SCALE GENOMIC DNA]</scope>
    <source>
        <strain evidence="5 6">STR1S-6</strain>
    </source>
</reference>
<dbReference type="InterPro" id="IPR014030">
    <property type="entry name" value="Ketoacyl_synth_N"/>
</dbReference>
<evidence type="ECO:0000256" key="2">
    <source>
        <dbReference type="ARBA" id="ARBA00022679"/>
    </source>
</evidence>
<keyword evidence="2 3" id="KW-0808">Transferase</keyword>
<dbReference type="Pfam" id="PF00109">
    <property type="entry name" value="ketoacyl-synt"/>
    <property type="match status" value="1"/>
</dbReference>
<dbReference type="SMART" id="SM00825">
    <property type="entry name" value="PKS_KS"/>
    <property type="match status" value="1"/>
</dbReference>
<sequence length="377" mass="39069">MSAVIAGAGAVSSVGRSVDDIFTSLCGGRSGVGDLRVFDRTRYRAEHAYEMDDRPPGGPDVPLRTTRWLLAAIEQAARSGGLGDDLEGVPVLVGTGLRELRSVELRHRGAADIGPADLHFGPAVRERFGATEIHTLANACAASLSALALGADLLDAGEADAVVVAGTDMITESMFGLVERVSAVPPDRVRPFDRDRLGAVMGEGACAVVLRRSADARPALGVLRGVGINCDAYHVTAPSPAGMAAAMRQAYQRADRSPTETDLVMLHGTGTMLNDEAEATALTEVFGDRAGRPLMTAIKSMTGHTSGASGLLGLIVALRSLHTGAVPPTLGLENPVPEAAPLRIVTELVEGPSLSTAQINAFGFGGINAVAIVERAR</sequence>
<evidence type="ECO:0000256" key="3">
    <source>
        <dbReference type="RuleBase" id="RU003694"/>
    </source>
</evidence>
<dbReference type="SUPFAM" id="SSF53901">
    <property type="entry name" value="Thiolase-like"/>
    <property type="match status" value="2"/>
</dbReference>
<evidence type="ECO:0000313" key="5">
    <source>
        <dbReference type="EMBL" id="MBM0278027.1"/>
    </source>
</evidence>
<feature type="domain" description="Ketosynthase family 3 (KS3)" evidence="4">
    <location>
        <begin position="1"/>
        <end position="375"/>
    </location>
</feature>
<accession>A0ABS1YKR0</accession>
<dbReference type="PROSITE" id="PS52004">
    <property type="entry name" value="KS3_2"/>
    <property type="match status" value="1"/>
</dbReference>
<dbReference type="EMBL" id="JAEVHL010000138">
    <property type="protein sequence ID" value="MBM0278027.1"/>
    <property type="molecule type" value="Genomic_DNA"/>
</dbReference>
<organism evidence="5 6">
    <name type="scientific">Micromonospora tarensis</name>
    <dbReference type="NCBI Taxonomy" id="2806100"/>
    <lineage>
        <taxon>Bacteria</taxon>
        <taxon>Bacillati</taxon>
        <taxon>Actinomycetota</taxon>
        <taxon>Actinomycetes</taxon>
        <taxon>Micromonosporales</taxon>
        <taxon>Micromonosporaceae</taxon>
        <taxon>Micromonospora</taxon>
    </lineage>
</organism>
<protein>
    <submittedName>
        <fullName evidence="5">Beta-ketoacyl synthase</fullName>
    </submittedName>
</protein>
<dbReference type="InterPro" id="IPR000794">
    <property type="entry name" value="Beta-ketoacyl_synthase"/>
</dbReference>
<proteinExistence type="inferred from homology"/>
<dbReference type="Proteomes" id="UP000622245">
    <property type="component" value="Unassembled WGS sequence"/>
</dbReference>
<gene>
    <name evidence="5" type="ORF">JM949_23025</name>
</gene>
<evidence type="ECO:0000256" key="1">
    <source>
        <dbReference type="ARBA" id="ARBA00008467"/>
    </source>
</evidence>
<dbReference type="PANTHER" id="PTHR11712:SF336">
    <property type="entry name" value="3-OXOACYL-[ACYL-CARRIER-PROTEIN] SYNTHASE, MITOCHONDRIAL"/>
    <property type="match status" value="1"/>
</dbReference>
<dbReference type="Gene3D" id="3.40.47.10">
    <property type="match status" value="1"/>
</dbReference>
<dbReference type="InterPro" id="IPR020841">
    <property type="entry name" value="PKS_Beta-ketoAc_synthase_dom"/>
</dbReference>